<comment type="caution">
    <text evidence="2">The sequence shown here is derived from an EMBL/GenBank/DDBJ whole genome shotgun (WGS) entry which is preliminary data.</text>
</comment>
<gene>
    <name evidence="2" type="ORF">ESU54_03480</name>
</gene>
<protein>
    <submittedName>
        <fullName evidence="2">Toll/interleukin-1 receptor domain-containing protein</fullName>
    </submittedName>
</protein>
<keyword evidence="2" id="KW-0675">Receptor</keyword>
<dbReference type="InterPro" id="IPR035897">
    <property type="entry name" value="Toll_tir_struct_dom_sf"/>
</dbReference>
<dbReference type="EMBL" id="VORT01000002">
    <property type="protein sequence ID" value="TXD74326.1"/>
    <property type="molecule type" value="Genomic_DNA"/>
</dbReference>
<dbReference type="Proteomes" id="UP000321497">
    <property type="component" value="Unassembled WGS sequence"/>
</dbReference>
<reference evidence="2 3" key="1">
    <citation type="submission" date="2019-08" db="EMBL/GenBank/DDBJ databases">
        <title>Genome of Aequorivita antarctica SW49 (type strain).</title>
        <authorList>
            <person name="Bowman J.P."/>
        </authorList>
    </citation>
    <scope>NUCLEOTIDE SEQUENCE [LARGE SCALE GENOMIC DNA]</scope>
    <source>
        <strain evidence="2 3">SW49</strain>
    </source>
</reference>
<dbReference type="PROSITE" id="PS50104">
    <property type="entry name" value="TIR"/>
    <property type="match status" value="1"/>
</dbReference>
<dbReference type="Pfam" id="PF13676">
    <property type="entry name" value="TIR_2"/>
    <property type="match status" value="1"/>
</dbReference>
<evidence type="ECO:0000313" key="2">
    <source>
        <dbReference type="EMBL" id="TXD74326.1"/>
    </source>
</evidence>
<dbReference type="AlphaFoldDB" id="A0A5C6Z458"/>
<dbReference type="GO" id="GO:0007165">
    <property type="term" value="P:signal transduction"/>
    <property type="evidence" value="ECO:0007669"/>
    <property type="project" value="InterPro"/>
</dbReference>
<name>A0A5C6Z458_9FLAO</name>
<dbReference type="OrthoDB" id="783026at2"/>
<organism evidence="2 3">
    <name type="scientific">Aequorivita antarctica</name>
    <dbReference type="NCBI Taxonomy" id="153266"/>
    <lineage>
        <taxon>Bacteria</taxon>
        <taxon>Pseudomonadati</taxon>
        <taxon>Bacteroidota</taxon>
        <taxon>Flavobacteriia</taxon>
        <taxon>Flavobacteriales</taxon>
        <taxon>Flavobacteriaceae</taxon>
        <taxon>Aequorivita</taxon>
    </lineage>
</organism>
<evidence type="ECO:0000313" key="3">
    <source>
        <dbReference type="Proteomes" id="UP000321497"/>
    </source>
</evidence>
<feature type="domain" description="TIR" evidence="1">
    <location>
        <begin position="7"/>
        <end position="162"/>
    </location>
</feature>
<proteinExistence type="predicted"/>
<accession>A0A5C6Z458</accession>
<dbReference type="RefSeq" id="WP_111843755.1">
    <property type="nucleotide sequence ID" value="NZ_UEGI01000003.1"/>
</dbReference>
<dbReference type="InterPro" id="IPR000157">
    <property type="entry name" value="TIR_dom"/>
</dbReference>
<sequence>MALIPGYEYDIFISYAHVDNLAFPGQLEGWIKQFYQNLNVMLAKRFGRMDMVKIWWDSKKLDGSVLFDDSIEEGIKKSAIMICLNSPGYIQSPYCKQELDIFYKKSQSEKAGLKIANRSRIINVLLNNIPFSQWPEELAGTSGFPFHNSKESEDFGNTLEIISPEFMIEMQKLKEALWNILTDFQKNSNDAFEPEKIVSADGSDVFKVYLADVVDTLRTPRKRIVAELEKEGCQILDGIPPPYEEAAHEKTTKDAIAKSDLAVHLLDQYPGREIDGLSDIWYPQKQAEICLNTDKSQMIWVPQDLNSDEIEEENYKTFLNEVEAGKVSKKGYEFIRSSKCTIAKEIIDFAEQLKIKKAQEKHDIKTLSVLLDTHLNDQMYALNLSKTLLENQIQPFINPQEDDPRKNINMLGDRMSQVRKLIFLYGNVSKEWMTERMSAALQLVITNNYPIDDFFVYMAPPHKEATDIVLKQRFLKINIVDSSNSKIMEGDVIQKFLTSLKAGAA</sequence>
<keyword evidence="3" id="KW-1185">Reference proteome</keyword>
<dbReference type="SUPFAM" id="SSF52200">
    <property type="entry name" value="Toll/Interleukin receptor TIR domain"/>
    <property type="match status" value="1"/>
</dbReference>
<evidence type="ECO:0000259" key="1">
    <source>
        <dbReference type="PROSITE" id="PS50104"/>
    </source>
</evidence>
<dbReference type="Gene3D" id="3.40.50.10140">
    <property type="entry name" value="Toll/interleukin-1 receptor homology (TIR) domain"/>
    <property type="match status" value="1"/>
</dbReference>